<dbReference type="SUPFAM" id="SSF53850">
    <property type="entry name" value="Periplasmic binding protein-like II"/>
    <property type="match status" value="1"/>
</dbReference>
<dbReference type="PANTHER" id="PTHR43649">
    <property type="entry name" value="ARABINOSE-BINDING PROTEIN-RELATED"/>
    <property type="match status" value="1"/>
</dbReference>
<sequence>MHHAVRVTNRPSRRNFLTVTGGVAAALPLSMLTGCASERDASTLRIAFQQFGSDTNLQRWLTGVAEAFTAKHAGVSVELVPIVAATNDYFTKNELLMSSPRSCPDVVFEDSFILQSDIAAGYLQPIDDLVDAWEAWESFYPASKEAAKDPEGRVHFIPTETDTRGIYYHKRVFEKAGLPTEWQPSTWDDIAETAAVIRDADIGATGMFMYCGKAQGESASMQGLEMLLYGTNDTLYNPETKKWVARSQGFIDALAFYKRQFDEGLTLPAARHFDPNLMDAVQATMFPAGELGILIDGSWISFLWAEGSLAPWPTWPDDVGVAFMPTQHGEAPGSTTLAGGWGWAIPTHARDRDLSFALVEELCSLEHQVRRNITGGTLTTRRDVAQNEEYRGYSPTVGFFTDMLEGAHYRPAFAVYPEVSSAIQDAMDTVMVGDKTPEQAAAWYDAKLAELVGDVNVETRKA</sequence>
<dbReference type="InterPro" id="IPR006059">
    <property type="entry name" value="SBP"/>
</dbReference>
<dbReference type="RefSeq" id="WP_096883378.1">
    <property type="nucleotide sequence ID" value="NZ_CP023482.1"/>
</dbReference>
<accession>A0ABN5DPK8</accession>
<reference evidence="1 2" key="1">
    <citation type="journal article" date="2016" name="Int. J. Syst. Evol. Microbiol.">
        <title>Dermabacter jinjuensis sp. nov., a novel species of the genus Dermabacter isolated from a clinical specimen.</title>
        <authorList>
            <person name="Park Y.K."/>
            <person name="Lee K.M."/>
            <person name="Lee W.K."/>
            <person name="Cho M.J."/>
            <person name="Lee H.S."/>
            <person name="Cho Y.G."/>
            <person name="Lee Y.C."/>
            <person name="Lee W.K."/>
            <person name="Seong W.K."/>
            <person name="Hwang K.J."/>
        </authorList>
    </citation>
    <scope>NUCLEOTIDE SEQUENCE [LARGE SCALE GENOMIC DNA]</scope>
    <source>
        <strain evidence="1 2">32T</strain>
    </source>
</reference>
<gene>
    <name evidence="1" type="ORF">COP05_09665</name>
</gene>
<dbReference type="InterPro" id="IPR050490">
    <property type="entry name" value="Bact_solute-bd_prot1"/>
</dbReference>
<protein>
    <submittedName>
        <fullName evidence="1">Sugar ABC transporter substrate-binding protein</fullName>
    </submittedName>
</protein>
<dbReference type="PANTHER" id="PTHR43649:SF14">
    <property type="entry name" value="BLR3389 PROTEIN"/>
    <property type="match status" value="1"/>
</dbReference>
<dbReference type="EMBL" id="CP023482">
    <property type="protein sequence ID" value="ATH97312.1"/>
    <property type="molecule type" value="Genomic_DNA"/>
</dbReference>
<dbReference type="PROSITE" id="PS51257">
    <property type="entry name" value="PROKAR_LIPOPROTEIN"/>
    <property type="match status" value="1"/>
</dbReference>
<organism evidence="1 2">
    <name type="scientific">Dermabacter jinjuensis</name>
    <dbReference type="NCBI Taxonomy" id="1667168"/>
    <lineage>
        <taxon>Bacteria</taxon>
        <taxon>Bacillati</taxon>
        <taxon>Actinomycetota</taxon>
        <taxon>Actinomycetes</taxon>
        <taxon>Micrococcales</taxon>
        <taxon>Dermabacteraceae</taxon>
        <taxon>Dermabacter</taxon>
    </lineage>
</organism>
<dbReference type="Gene3D" id="3.40.190.10">
    <property type="entry name" value="Periplasmic binding protein-like II"/>
    <property type="match status" value="2"/>
</dbReference>
<name>A0ABN5DPK8_9MICO</name>
<dbReference type="PROSITE" id="PS51318">
    <property type="entry name" value="TAT"/>
    <property type="match status" value="1"/>
</dbReference>
<dbReference type="InterPro" id="IPR006311">
    <property type="entry name" value="TAT_signal"/>
</dbReference>
<evidence type="ECO:0000313" key="2">
    <source>
        <dbReference type="Proteomes" id="UP000815698"/>
    </source>
</evidence>
<evidence type="ECO:0000313" key="1">
    <source>
        <dbReference type="EMBL" id="ATH97312.1"/>
    </source>
</evidence>
<dbReference type="Pfam" id="PF01547">
    <property type="entry name" value="SBP_bac_1"/>
    <property type="match status" value="1"/>
</dbReference>
<proteinExistence type="predicted"/>
<keyword evidence="2" id="KW-1185">Reference proteome</keyword>
<dbReference type="Proteomes" id="UP000815698">
    <property type="component" value="Chromosome"/>
</dbReference>